<dbReference type="Pfam" id="PF13852">
    <property type="entry name" value="DUF4197"/>
    <property type="match status" value="1"/>
</dbReference>
<keyword evidence="3" id="KW-1185">Reference proteome</keyword>
<dbReference type="eggNOG" id="ENOG502Z7PK">
    <property type="taxonomic scope" value="Bacteria"/>
</dbReference>
<dbReference type="EMBL" id="CP002305">
    <property type="protein sequence ID" value="ADQ19230.1"/>
    <property type="molecule type" value="Genomic_DNA"/>
</dbReference>
<evidence type="ECO:0000313" key="2">
    <source>
        <dbReference type="EMBL" id="ADQ19230.1"/>
    </source>
</evidence>
<dbReference type="KEGG" id="lby:Lbys_3582"/>
<keyword evidence="1" id="KW-0732">Signal</keyword>
<gene>
    <name evidence="2" type="ordered locus">Lbys_3582</name>
</gene>
<feature type="chain" id="PRO_5003188341" description="DUF4197 domain-containing protein" evidence="1">
    <location>
        <begin position="20"/>
        <end position="239"/>
    </location>
</feature>
<sequence>MLKKLIVVPFLALALVSCGQNVNLGSVLGTVLNNAPLTEGEVANGLKEALVQGITNGAKQASAVDGYLGNSLIRIPFPPEVQKVESTLRNLGLGGEVDKFVTALNRGAETAAKEAAPIFVSAIKQLTITDAFNILRGEKDAATQFLKRVTTAQLTQAFAPHVQKALDATQATRYYSDIANTYNKVPFVTKINPDLQAYATQKAIDGLFILVAQEEEKIRENPMARTTDLLKRVFGSVNN</sequence>
<reference evidence="2 3" key="2">
    <citation type="journal article" date="2011" name="Stand. Genomic Sci.">
        <title>Complete genome sequence of Leadbetterella byssophila type strain (4M15).</title>
        <authorList>
            <person name="Abt B."/>
            <person name="Teshima H."/>
            <person name="Lucas S."/>
            <person name="Lapidus A."/>
            <person name="Del Rio T.G."/>
            <person name="Nolan M."/>
            <person name="Tice H."/>
            <person name="Cheng J.F."/>
            <person name="Pitluck S."/>
            <person name="Liolios K."/>
            <person name="Pagani I."/>
            <person name="Ivanova N."/>
            <person name="Mavromatis K."/>
            <person name="Pati A."/>
            <person name="Tapia R."/>
            <person name="Han C."/>
            <person name="Goodwin L."/>
            <person name="Chen A."/>
            <person name="Palaniappan K."/>
            <person name="Land M."/>
            <person name="Hauser L."/>
            <person name="Chang Y.J."/>
            <person name="Jeffries C.D."/>
            <person name="Rohde M."/>
            <person name="Goker M."/>
            <person name="Tindall B.J."/>
            <person name="Detter J.C."/>
            <person name="Woyke T."/>
            <person name="Bristow J."/>
            <person name="Eisen J.A."/>
            <person name="Markowitz V."/>
            <person name="Hugenholtz P."/>
            <person name="Klenk H.P."/>
            <person name="Kyrpides N.C."/>
        </authorList>
    </citation>
    <scope>NUCLEOTIDE SEQUENCE [LARGE SCALE GENOMIC DNA]</scope>
    <source>
        <strain evidence="3">DSM 17132 / JCM 16389 / KACC 11308 / NBRC 106382 / 4M15</strain>
    </source>
</reference>
<evidence type="ECO:0000313" key="3">
    <source>
        <dbReference type="Proteomes" id="UP000007435"/>
    </source>
</evidence>
<dbReference type="STRING" id="649349.Lbys_3582"/>
<protein>
    <recommendedName>
        <fullName evidence="4">DUF4197 domain-containing protein</fullName>
    </recommendedName>
</protein>
<dbReference type="OrthoDB" id="5292580at2"/>
<dbReference type="HOGENOM" id="CLU_085032_0_0_10"/>
<feature type="signal peptide" evidence="1">
    <location>
        <begin position="1"/>
        <end position="19"/>
    </location>
</feature>
<dbReference type="InterPro" id="IPR025245">
    <property type="entry name" value="DUF4197"/>
</dbReference>
<organism evidence="2 3">
    <name type="scientific">Leadbetterella byssophila (strain DSM 17132 / JCM 16389 / KACC 11308 / NBRC 106382 / 4M15)</name>
    <dbReference type="NCBI Taxonomy" id="649349"/>
    <lineage>
        <taxon>Bacteria</taxon>
        <taxon>Pseudomonadati</taxon>
        <taxon>Bacteroidota</taxon>
        <taxon>Cytophagia</taxon>
        <taxon>Cytophagales</taxon>
        <taxon>Leadbetterellaceae</taxon>
        <taxon>Leadbetterella</taxon>
    </lineage>
</organism>
<proteinExistence type="predicted"/>
<dbReference type="Proteomes" id="UP000007435">
    <property type="component" value="Chromosome"/>
</dbReference>
<evidence type="ECO:0008006" key="4">
    <source>
        <dbReference type="Google" id="ProtNLM"/>
    </source>
</evidence>
<reference key="1">
    <citation type="submission" date="2010-11" db="EMBL/GenBank/DDBJ databases">
        <title>The complete genome of Leadbetterella byssophila DSM 17132.</title>
        <authorList>
            <consortium name="US DOE Joint Genome Institute (JGI-PGF)"/>
            <person name="Lucas S."/>
            <person name="Copeland A."/>
            <person name="Lapidus A."/>
            <person name="Glavina del Rio T."/>
            <person name="Dalin E."/>
            <person name="Tice H."/>
            <person name="Bruce D."/>
            <person name="Goodwin L."/>
            <person name="Pitluck S."/>
            <person name="Kyrpides N."/>
            <person name="Mavromatis K."/>
            <person name="Ivanova N."/>
            <person name="Teshima H."/>
            <person name="Brettin T."/>
            <person name="Detter J.C."/>
            <person name="Han C."/>
            <person name="Tapia R."/>
            <person name="Land M."/>
            <person name="Hauser L."/>
            <person name="Markowitz V."/>
            <person name="Cheng J.-F."/>
            <person name="Hugenholtz P."/>
            <person name="Woyke T."/>
            <person name="Wu D."/>
            <person name="Tindall B."/>
            <person name="Pomrenke H.G."/>
            <person name="Brambilla E."/>
            <person name="Klenk H.-P."/>
            <person name="Eisen J.A."/>
        </authorList>
    </citation>
    <scope>NUCLEOTIDE SEQUENCE [LARGE SCALE GENOMIC DNA]</scope>
    <source>
        <strain>DSM 17132</strain>
    </source>
</reference>
<name>E4RZT8_LEAB4</name>
<accession>E4RZT8</accession>
<dbReference type="PROSITE" id="PS51257">
    <property type="entry name" value="PROKAR_LIPOPROTEIN"/>
    <property type="match status" value="1"/>
</dbReference>
<dbReference type="RefSeq" id="WP_013410251.1">
    <property type="nucleotide sequence ID" value="NC_014655.1"/>
</dbReference>
<evidence type="ECO:0000256" key="1">
    <source>
        <dbReference type="SAM" id="SignalP"/>
    </source>
</evidence>
<dbReference type="AlphaFoldDB" id="E4RZT8"/>